<dbReference type="RefSeq" id="WP_310519482.1">
    <property type="nucleotide sequence ID" value="NZ_BAABBS010000001.1"/>
</dbReference>
<dbReference type="InterPro" id="IPR048716">
    <property type="entry name" value="Phosphatase-like_N"/>
</dbReference>
<dbReference type="InterPro" id="IPR036390">
    <property type="entry name" value="WH_DNA-bd_sf"/>
</dbReference>
<dbReference type="InterPro" id="IPR036388">
    <property type="entry name" value="WH-like_DNA-bd_sf"/>
</dbReference>
<keyword evidence="1" id="KW-0059">Arsenical resistance</keyword>
<dbReference type="Gene3D" id="3.40.50.2300">
    <property type="match status" value="1"/>
</dbReference>
<accession>A0ABU1FHE5</accession>
<evidence type="ECO:0000259" key="2">
    <source>
        <dbReference type="PROSITE" id="PS50987"/>
    </source>
</evidence>
<dbReference type="SUPFAM" id="SSF46785">
    <property type="entry name" value="Winged helix' DNA-binding domain"/>
    <property type="match status" value="1"/>
</dbReference>
<dbReference type="Gene3D" id="1.10.8.1060">
    <property type="entry name" value="Corynebacterium glutamicum thioredoxin-dependent arsenate reductase, N-terminal domain"/>
    <property type="match status" value="1"/>
</dbReference>
<dbReference type="Gene3D" id="1.10.10.10">
    <property type="entry name" value="Winged helix-like DNA-binding domain superfamily/Winged helix DNA-binding domain"/>
    <property type="match status" value="1"/>
</dbReference>
<evidence type="ECO:0000313" key="3">
    <source>
        <dbReference type="EMBL" id="MDR5690787.1"/>
    </source>
</evidence>
<dbReference type="PANTHER" id="PTHR43428:SF1">
    <property type="entry name" value="ARSENATE REDUCTASE"/>
    <property type="match status" value="1"/>
</dbReference>
<reference evidence="4" key="1">
    <citation type="submission" date="2023-07" db="EMBL/GenBank/DDBJ databases">
        <title>Description of three actinobacteria isolated from air of manufacturing shop in a pharmaceutical factory.</title>
        <authorList>
            <person name="Zhang D.-F."/>
        </authorList>
    </citation>
    <scope>NUCLEOTIDE SEQUENCE [LARGE SCALE GENOMIC DNA]</scope>
    <source>
        <strain evidence="4">CCTCC AB 2011122</strain>
    </source>
</reference>
<dbReference type="InterPro" id="IPR011991">
    <property type="entry name" value="ArsR-like_HTH"/>
</dbReference>
<dbReference type="PANTHER" id="PTHR43428">
    <property type="entry name" value="ARSENATE REDUCTASE"/>
    <property type="match status" value="1"/>
</dbReference>
<organism evidence="3 4">
    <name type="scientific">Agromyces indicus</name>
    <dbReference type="NCBI Taxonomy" id="758919"/>
    <lineage>
        <taxon>Bacteria</taxon>
        <taxon>Bacillati</taxon>
        <taxon>Actinomycetota</taxon>
        <taxon>Actinomycetes</taxon>
        <taxon>Micrococcales</taxon>
        <taxon>Microbacteriaceae</taxon>
        <taxon>Agromyces</taxon>
    </lineage>
</organism>
<dbReference type="SUPFAM" id="SSF52788">
    <property type="entry name" value="Phosphotyrosine protein phosphatases I"/>
    <property type="match status" value="1"/>
</dbReference>
<protein>
    <submittedName>
        <fullName evidence="3">Metalloregulator ArsR/SmtB family transcription factor</fullName>
    </submittedName>
</protein>
<comment type="caution">
    <text evidence="3">The sequence shown here is derived from an EMBL/GenBank/DDBJ whole genome shotgun (WGS) entry which is preliminary data.</text>
</comment>
<dbReference type="EMBL" id="JAVKGS010000001">
    <property type="protein sequence ID" value="MDR5690787.1"/>
    <property type="molecule type" value="Genomic_DNA"/>
</dbReference>
<name>A0ABU1FHE5_9MICO</name>
<evidence type="ECO:0000256" key="1">
    <source>
        <dbReference type="ARBA" id="ARBA00022849"/>
    </source>
</evidence>
<dbReference type="SMART" id="SM00418">
    <property type="entry name" value="HTH_ARSR"/>
    <property type="match status" value="1"/>
</dbReference>
<evidence type="ECO:0000313" key="4">
    <source>
        <dbReference type="Proteomes" id="UP001260072"/>
    </source>
</evidence>
<dbReference type="PROSITE" id="PS50987">
    <property type="entry name" value="HTH_ARSR_2"/>
    <property type="match status" value="1"/>
</dbReference>
<gene>
    <name evidence="3" type="ORF">RH861_01795</name>
</gene>
<dbReference type="NCBIfam" id="NF046112">
    <property type="entry name" value="MSMEG_6209_Nter"/>
    <property type="match status" value="1"/>
</dbReference>
<keyword evidence="4" id="KW-1185">Reference proteome</keyword>
<feature type="domain" description="HTH arsR-type" evidence="2">
    <location>
        <begin position="1"/>
        <end position="98"/>
    </location>
</feature>
<proteinExistence type="predicted"/>
<dbReference type="Proteomes" id="UP001260072">
    <property type="component" value="Unassembled WGS sequence"/>
</dbReference>
<dbReference type="InterPro" id="IPR036196">
    <property type="entry name" value="Ptyr_pPase_sf"/>
</dbReference>
<dbReference type="CDD" id="cd00090">
    <property type="entry name" value="HTH_ARSR"/>
    <property type="match status" value="1"/>
</dbReference>
<dbReference type="CDD" id="cd16345">
    <property type="entry name" value="LMWP_ArsC"/>
    <property type="match status" value="1"/>
</dbReference>
<dbReference type="InterPro" id="IPR001845">
    <property type="entry name" value="HTH_ArsR_DNA-bd_dom"/>
</dbReference>
<dbReference type="NCBIfam" id="NF033788">
    <property type="entry name" value="HTH_metalloreg"/>
    <property type="match status" value="1"/>
</dbReference>
<dbReference type="SMART" id="SM00226">
    <property type="entry name" value="LMWPc"/>
    <property type="match status" value="1"/>
</dbReference>
<dbReference type="Pfam" id="PF21234">
    <property type="entry name" value="Phosphatase-like_N"/>
    <property type="match status" value="1"/>
</dbReference>
<sequence length="308" mass="32761">MVSGRADAAASGLALIADPTRARMLSLILARPDGRATVTELAAELGLRQPTVSHHAKALHDEGVLVRTPEGRRAWYSVAPDQAERVGDLLGAPASAPDPTTDAAVLDRIASDLADRFAGVFGRETVARYVRESHELLAERSGITRRLPSLTAQFAAERLSALATAEPQRPRAGGGRAVPEVLFVCVQNAGRSQMAAAILRHLAGDRVHVRTAGSAPADALRPAVVSALDEIGVPVGGEFPKPLTDEVVRAADVVVTMGCGDACPIYPGRRYLDWELDDPVGLPLERVRDIRDRIEAHVRDLLASLDIA</sequence>
<dbReference type="Pfam" id="PF01451">
    <property type="entry name" value="LMWPc"/>
    <property type="match status" value="1"/>
</dbReference>
<dbReference type="PRINTS" id="PR00778">
    <property type="entry name" value="HTHARSR"/>
</dbReference>
<dbReference type="InterPro" id="IPR023485">
    <property type="entry name" value="Ptyr_pPase"/>
</dbReference>
<dbReference type="Pfam" id="PF01022">
    <property type="entry name" value="HTH_5"/>
    <property type="match status" value="1"/>
</dbReference>